<dbReference type="GO" id="GO:0070004">
    <property type="term" value="F:cysteine-type exopeptidase activity"/>
    <property type="evidence" value="ECO:0007669"/>
    <property type="project" value="InterPro"/>
</dbReference>
<accession>A0A7S3LFR9</accession>
<dbReference type="PANTHER" id="PTHR12994:SF17">
    <property type="entry name" value="LD30995P"/>
    <property type="match status" value="1"/>
</dbReference>
<sequence length="569" mass="63372">MMPVSRSSMIIVCAVLLLCLTQACTDILVTPGASHDGAMIAYNADSPTLFGYLYHYPASQNPPGTIRSVYDWDSGVYLGDIPEVAETYNVIGNTNEHGLVIGETTFGGVMEQNTEGKIDYGSLIWITLQRAKTCREAIALMDELVNTYGYYSEGESFSLADHSGEVWILEMIGKGNDFKGAVWVAQRIPDGSVAAHANQARITTFDRDDPDNFMYAADVVDIAVHYGLWDKDADESTFSFSDVYAPLNFLSARQGEARVWSIFSQILGEDFAANYLNYARGTDLTRRMPLYITPPQKLTVKDVSHLLTSHYENTPLDSSVDVGAGIFGSPYRPRPLAWNYNNTLYHNERSVATPKTGWSFVAQIRLGMPAPLSCVTWFASDDSSTAPRVPFYSSSTAVSPAFAGKGAQDGVTEPILQFDLTKAFWVQNMVSNLCYSRWRDIYPVLRRKIDDLQDQFAHQIAISDQRALQLYNDKGVEAAVKYLTLVSVNAGNKLHSAWMEFYGQLFVTYRDFYTIVPKPEEPSCGCDAIEPGLSPETQRRIVQETADHYKVQDDSKDHPDLLRTTATIM</sequence>
<evidence type="ECO:0008006" key="4">
    <source>
        <dbReference type="Google" id="ProtNLM"/>
    </source>
</evidence>
<name>A0A7S3LFR9_9STRA</name>
<evidence type="ECO:0000256" key="1">
    <source>
        <dbReference type="ARBA" id="ARBA00005705"/>
    </source>
</evidence>
<dbReference type="PANTHER" id="PTHR12994">
    <property type="entry name" value="SECERNIN"/>
    <property type="match status" value="1"/>
</dbReference>
<keyword evidence="2" id="KW-0732">Signal</keyword>
<evidence type="ECO:0000256" key="2">
    <source>
        <dbReference type="SAM" id="SignalP"/>
    </source>
</evidence>
<protein>
    <recommendedName>
        <fullName evidence="4">Dipeptidase</fullName>
    </recommendedName>
</protein>
<dbReference type="Gene3D" id="3.60.60.10">
    <property type="entry name" value="Penicillin V Acylase, Chain A"/>
    <property type="match status" value="1"/>
</dbReference>
<feature type="signal peptide" evidence="2">
    <location>
        <begin position="1"/>
        <end position="25"/>
    </location>
</feature>
<dbReference type="GO" id="GO:0006508">
    <property type="term" value="P:proteolysis"/>
    <property type="evidence" value="ECO:0007669"/>
    <property type="project" value="InterPro"/>
</dbReference>
<gene>
    <name evidence="3" type="ORF">ACOF00016_LOCUS18491</name>
</gene>
<dbReference type="InterPro" id="IPR005322">
    <property type="entry name" value="Peptidase_C69"/>
</dbReference>
<comment type="similarity">
    <text evidence="1">Belongs to the peptidase C69 family. Secernin subfamily.</text>
</comment>
<dbReference type="PROSITE" id="PS51257">
    <property type="entry name" value="PROKAR_LIPOPROTEIN"/>
    <property type="match status" value="1"/>
</dbReference>
<feature type="chain" id="PRO_5031018424" description="Dipeptidase" evidence="2">
    <location>
        <begin position="26"/>
        <end position="569"/>
    </location>
</feature>
<organism evidence="3">
    <name type="scientific">Amphora coffeiformis</name>
    <dbReference type="NCBI Taxonomy" id="265554"/>
    <lineage>
        <taxon>Eukaryota</taxon>
        <taxon>Sar</taxon>
        <taxon>Stramenopiles</taxon>
        <taxon>Ochrophyta</taxon>
        <taxon>Bacillariophyta</taxon>
        <taxon>Bacillariophyceae</taxon>
        <taxon>Bacillariophycidae</taxon>
        <taxon>Thalassiophysales</taxon>
        <taxon>Catenulaceae</taxon>
        <taxon>Amphora</taxon>
    </lineage>
</organism>
<dbReference type="Pfam" id="PF03577">
    <property type="entry name" value="Peptidase_C69"/>
    <property type="match status" value="1"/>
</dbReference>
<dbReference type="GO" id="GO:0016805">
    <property type="term" value="F:dipeptidase activity"/>
    <property type="evidence" value="ECO:0007669"/>
    <property type="project" value="InterPro"/>
</dbReference>
<proteinExistence type="inferred from homology"/>
<evidence type="ECO:0000313" key="3">
    <source>
        <dbReference type="EMBL" id="CAE0421874.1"/>
    </source>
</evidence>
<reference evidence="3" key="1">
    <citation type="submission" date="2021-01" db="EMBL/GenBank/DDBJ databases">
        <authorList>
            <person name="Corre E."/>
            <person name="Pelletier E."/>
            <person name="Niang G."/>
            <person name="Scheremetjew M."/>
            <person name="Finn R."/>
            <person name="Kale V."/>
            <person name="Holt S."/>
            <person name="Cochrane G."/>
            <person name="Meng A."/>
            <person name="Brown T."/>
            <person name="Cohen L."/>
        </authorList>
    </citation>
    <scope>NUCLEOTIDE SEQUENCE</scope>
    <source>
        <strain evidence="3">CCMP127</strain>
    </source>
</reference>
<dbReference type="EMBL" id="HBIM01024915">
    <property type="protein sequence ID" value="CAE0421874.1"/>
    <property type="molecule type" value="Transcribed_RNA"/>
</dbReference>
<dbReference type="AlphaFoldDB" id="A0A7S3LFR9"/>